<sequence>MVSTTLERAGSATDSLWRSFIVDGPMSEEVVAFHLSPCMAQPSDLAPALSGTKSATAMA</sequence>
<gene>
    <name evidence="1" type="ORF">FM996_21365</name>
</gene>
<evidence type="ECO:0000313" key="1">
    <source>
        <dbReference type="EMBL" id="TRL22050.1"/>
    </source>
</evidence>
<accession>A0A549SCP0</accession>
<dbReference type="Proteomes" id="UP000316781">
    <property type="component" value="Unassembled WGS sequence"/>
</dbReference>
<evidence type="ECO:0000313" key="2">
    <source>
        <dbReference type="Proteomes" id="UP000316781"/>
    </source>
</evidence>
<dbReference type="EMBL" id="VJMF01000133">
    <property type="protein sequence ID" value="TRL22050.1"/>
    <property type="molecule type" value="Genomic_DNA"/>
</dbReference>
<comment type="caution">
    <text evidence="1">The sequence shown here is derived from an EMBL/GenBank/DDBJ whole genome shotgun (WGS) entry which is preliminary data.</text>
</comment>
<name>A0A549SCP0_METSR</name>
<reference evidence="1 2" key="1">
    <citation type="submission" date="2019-07" db="EMBL/GenBank/DDBJ databases">
        <title>Ln-dependent methylotrophs.</title>
        <authorList>
            <person name="Tani A."/>
        </authorList>
    </citation>
    <scope>NUCLEOTIDE SEQUENCE [LARGE SCALE GENOMIC DNA]</scope>
    <source>
        <strain evidence="1 2">SM89A</strain>
    </source>
</reference>
<organism evidence="1 2">
    <name type="scientific">Methylosinus sporium</name>
    <dbReference type="NCBI Taxonomy" id="428"/>
    <lineage>
        <taxon>Bacteria</taxon>
        <taxon>Pseudomonadati</taxon>
        <taxon>Pseudomonadota</taxon>
        <taxon>Alphaproteobacteria</taxon>
        <taxon>Hyphomicrobiales</taxon>
        <taxon>Methylocystaceae</taxon>
        <taxon>Methylosinus</taxon>
    </lineage>
</organism>
<protein>
    <submittedName>
        <fullName evidence="1">Uncharacterized protein</fullName>
    </submittedName>
</protein>
<dbReference type="AlphaFoldDB" id="A0A549SCP0"/>
<proteinExistence type="predicted"/>